<dbReference type="EMBL" id="LR215973">
    <property type="protein sequence ID" value="VFA96415.1"/>
    <property type="molecule type" value="Genomic_DNA"/>
</dbReference>
<gene>
    <name evidence="1" type="ORF">NCTC10797_00164</name>
</gene>
<protein>
    <submittedName>
        <fullName evidence="1">Uncharacterized protein</fullName>
    </submittedName>
</protein>
<organism evidence="1 2">
    <name type="scientific">Nocardia cyriacigeorgica</name>
    <dbReference type="NCBI Taxonomy" id="135487"/>
    <lineage>
        <taxon>Bacteria</taxon>
        <taxon>Bacillati</taxon>
        <taxon>Actinomycetota</taxon>
        <taxon>Actinomycetes</taxon>
        <taxon>Mycobacteriales</taxon>
        <taxon>Nocardiaceae</taxon>
        <taxon>Nocardia</taxon>
    </lineage>
</organism>
<reference evidence="1 2" key="1">
    <citation type="submission" date="2019-02" db="EMBL/GenBank/DDBJ databases">
        <authorList>
            <consortium name="Pathogen Informatics"/>
        </authorList>
    </citation>
    <scope>NUCLEOTIDE SEQUENCE [LARGE SCALE GENOMIC DNA]</scope>
    <source>
        <strain evidence="1 2">3012STDY6756504</strain>
    </source>
</reference>
<proteinExistence type="predicted"/>
<dbReference type="Proteomes" id="UP000290439">
    <property type="component" value="Chromosome"/>
</dbReference>
<sequence length="58" mass="7208">MSIVDEAGYLPFDRQTFRPIRQTLEDLLADRRRIPRTRTPHRERTLRRIERCDERWRG</sequence>
<dbReference type="RefSeq" id="WP_165448793.1">
    <property type="nucleotide sequence ID" value="NZ_LR215973.1"/>
</dbReference>
<accession>A0A4U8VV30</accession>
<dbReference type="AlphaFoldDB" id="A0A4U8VV30"/>
<evidence type="ECO:0000313" key="1">
    <source>
        <dbReference type="EMBL" id="VFA96415.1"/>
    </source>
</evidence>
<name>A0A4U8VV30_9NOCA</name>
<evidence type="ECO:0000313" key="2">
    <source>
        <dbReference type="Proteomes" id="UP000290439"/>
    </source>
</evidence>